<evidence type="ECO:0000256" key="1">
    <source>
        <dbReference type="SAM" id="Phobius"/>
    </source>
</evidence>
<organism evidence="2 3">
    <name type="scientific">candidate division WS6 bacterium OLB20</name>
    <dbReference type="NCBI Taxonomy" id="1617426"/>
    <lineage>
        <taxon>Bacteria</taxon>
        <taxon>Candidatus Dojkabacteria</taxon>
    </lineage>
</organism>
<accession>A0A136LYN2</accession>
<evidence type="ECO:0000313" key="2">
    <source>
        <dbReference type="EMBL" id="KXK26768.1"/>
    </source>
</evidence>
<dbReference type="EMBL" id="JYNZ01000003">
    <property type="protein sequence ID" value="KXK26768.1"/>
    <property type="molecule type" value="Genomic_DNA"/>
</dbReference>
<comment type="caution">
    <text evidence="2">The sequence shown here is derived from an EMBL/GenBank/DDBJ whole genome shotgun (WGS) entry which is preliminary data.</text>
</comment>
<feature type="transmembrane region" description="Helical" evidence="1">
    <location>
        <begin position="56"/>
        <end position="78"/>
    </location>
</feature>
<name>A0A136LYN2_9BACT</name>
<dbReference type="Proteomes" id="UP000070457">
    <property type="component" value="Unassembled WGS sequence"/>
</dbReference>
<keyword evidence="1" id="KW-1133">Transmembrane helix</keyword>
<evidence type="ECO:0000313" key="3">
    <source>
        <dbReference type="Proteomes" id="UP000070457"/>
    </source>
</evidence>
<proteinExistence type="predicted"/>
<dbReference type="STRING" id="1617426.TR69_WS6001000789"/>
<feature type="transmembrane region" description="Helical" evidence="1">
    <location>
        <begin position="98"/>
        <end position="117"/>
    </location>
</feature>
<sequence length="218" mass="24993">MADADPRSVREILPKPKSGLLGQLSVYPRGVSFATQDRGEHVYILARKHVITNLGWVFRATLLAVLPLLVIIGTEILADSFPQFIPRDFTLWELLAPGAWLVMAAIYYVNIFSYVFARFIDWYFDIYLVTSERFVHIEFRILTGKFISEAPLKNIEDVSQQVVGLFPALFNYGDIIITTASERGKFRFESVPDPTWFRDVLTDLNKLVHTKPRRALEP</sequence>
<dbReference type="AlphaFoldDB" id="A0A136LYN2"/>
<protein>
    <recommendedName>
        <fullName evidence="4">DUF304 domain-containing protein</fullName>
    </recommendedName>
</protein>
<evidence type="ECO:0008006" key="4">
    <source>
        <dbReference type="Google" id="ProtNLM"/>
    </source>
</evidence>
<reference evidence="2 3" key="1">
    <citation type="submission" date="2015-02" db="EMBL/GenBank/DDBJ databases">
        <title>Improved understanding of the partial-nitritation anammox process through 23 genomes representing the majority of the microbial community.</title>
        <authorList>
            <person name="Speth D.R."/>
            <person name="In T Zandt M."/>
            <person name="Guerrero Cruz S."/>
            <person name="Jetten M.S."/>
            <person name="Dutilh B.E."/>
        </authorList>
    </citation>
    <scope>NUCLEOTIDE SEQUENCE [LARGE SCALE GENOMIC DNA]</scope>
    <source>
        <strain evidence="2">OLB20</strain>
    </source>
</reference>
<gene>
    <name evidence="2" type="ORF">TR69_WS6001000789</name>
</gene>
<keyword evidence="1" id="KW-0472">Membrane</keyword>
<keyword evidence="1" id="KW-0812">Transmembrane</keyword>